<dbReference type="Pfam" id="PF20398">
    <property type="entry name" value="DUF6691"/>
    <property type="match status" value="1"/>
</dbReference>
<evidence type="ECO:0000256" key="6">
    <source>
        <dbReference type="ARBA" id="ARBA00022989"/>
    </source>
</evidence>
<dbReference type="PANTHER" id="PTHR30574:SF1">
    <property type="entry name" value="SULPHUR TRANSPORT DOMAIN-CONTAINING PROTEIN"/>
    <property type="match status" value="1"/>
</dbReference>
<feature type="transmembrane region" description="Helical" evidence="8">
    <location>
        <begin position="47"/>
        <end position="67"/>
    </location>
</feature>
<evidence type="ECO:0000256" key="4">
    <source>
        <dbReference type="ARBA" id="ARBA00022519"/>
    </source>
</evidence>
<gene>
    <name evidence="9" type="ORF">TSPGSL018_27168</name>
</gene>
<dbReference type="InterPro" id="IPR046513">
    <property type="entry name" value="DUF6691"/>
</dbReference>
<feature type="transmembrane region" description="Helical" evidence="8">
    <location>
        <begin position="162"/>
        <end position="179"/>
    </location>
</feature>
<keyword evidence="7 8" id="KW-0472">Membrane</keyword>
<feature type="transmembrane region" description="Helical" evidence="8">
    <location>
        <begin position="279"/>
        <end position="300"/>
    </location>
</feature>
<dbReference type="InterPro" id="IPR007272">
    <property type="entry name" value="Sulf_transp_TsuA/YedE"/>
</dbReference>
<name>A0A061QRY7_9CHLO</name>
<accession>A0A061QRY7</accession>
<feature type="transmembrane region" description="Helical" evidence="8">
    <location>
        <begin position="312"/>
        <end position="328"/>
    </location>
</feature>
<evidence type="ECO:0000256" key="8">
    <source>
        <dbReference type="SAM" id="Phobius"/>
    </source>
</evidence>
<dbReference type="GO" id="GO:0005886">
    <property type="term" value="C:plasma membrane"/>
    <property type="evidence" value="ECO:0007669"/>
    <property type="project" value="UniProtKB-SubCell"/>
</dbReference>
<feature type="transmembrane region" description="Helical" evidence="8">
    <location>
        <begin position="191"/>
        <end position="212"/>
    </location>
</feature>
<evidence type="ECO:0000313" key="9">
    <source>
        <dbReference type="EMBL" id="JAC61096.1"/>
    </source>
</evidence>
<protein>
    <submittedName>
        <fullName evidence="9">Membrane protein</fullName>
    </submittedName>
</protein>
<dbReference type="EMBL" id="GBEZ01026065">
    <property type="protein sequence ID" value="JAC61096.1"/>
    <property type="molecule type" value="Transcribed_RNA"/>
</dbReference>
<evidence type="ECO:0000256" key="1">
    <source>
        <dbReference type="ARBA" id="ARBA00004429"/>
    </source>
</evidence>
<dbReference type="AlphaFoldDB" id="A0A061QRY7"/>
<evidence type="ECO:0000256" key="2">
    <source>
        <dbReference type="ARBA" id="ARBA00022448"/>
    </source>
</evidence>
<keyword evidence="2" id="KW-0813">Transport</keyword>
<reference evidence="9" key="1">
    <citation type="submission" date="2014-05" db="EMBL/GenBank/DDBJ databases">
        <title>The transcriptome of the halophilic microalga Tetraselmis sp. GSL018 isolated from the Great Salt Lake, Utah.</title>
        <authorList>
            <person name="Jinkerson R.E."/>
            <person name="D'Adamo S."/>
            <person name="Posewitz M.C."/>
        </authorList>
    </citation>
    <scope>NUCLEOTIDE SEQUENCE</scope>
    <source>
        <strain evidence="9">GSL018</strain>
    </source>
</reference>
<evidence type="ECO:0000256" key="5">
    <source>
        <dbReference type="ARBA" id="ARBA00022692"/>
    </source>
</evidence>
<feature type="transmembrane region" description="Helical" evidence="8">
    <location>
        <begin position="232"/>
        <end position="251"/>
    </location>
</feature>
<organism evidence="9">
    <name type="scientific">Tetraselmis sp. GSL018</name>
    <dbReference type="NCBI Taxonomy" id="582737"/>
    <lineage>
        <taxon>Eukaryota</taxon>
        <taxon>Viridiplantae</taxon>
        <taxon>Chlorophyta</taxon>
        <taxon>core chlorophytes</taxon>
        <taxon>Chlorodendrophyceae</taxon>
        <taxon>Chlorodendrales</taxon>
        <taxon>Chlorodendraceae</taxon>
        <taxon>Tetraselmis</taxon>
    </lineage>
</organism>
<proteinExistence type="predicted"/>
<evidence type="ECO:0000256" key="3">
    <source>
        <dbReference type="ARBA" id="ARBA00022475"/>
    </source>
</evidence>
<keyword evidence="4" id="KW-0997">Cell inner membrane</keyword>
<keyword evidence="6 8" id="KW-1133">Transmembrane helix</keyword>
<comment type="subcellular location">
    <subcellularLocation>
        <location evidence="1">Cell inner membrane</location>
        <topology evidence="1">Multi-pass membrane protein</topology>
    </subcellularLocation>
</comment>
<evidence type="ECO:0000256" key="7">
    <source>
        <dbReference type="ARBA" id="ARBA00023136"/>
    </source>
</evidence>
<sequence>MAAFTPLEATIGGATLGVATVSRMAITGRVLGHSGILKGLLSNDRSIWRPLFVAGMAGGAIAASNLLPGSLVQLPETFSIPRAVSAGLLVGVGSTWGNGCTSGHGICGNARLSVRSMVYTATFMVSGAVSATFSGVTEALGVSGMQTVLKPAMPPPEVLSQGLTLLGLAAAGGLALWFAASRLQGAANRAVNLVAEAATGAMFAAGLAYAGMTKSSKVGSFLAVTDKCWDPTLMFVMCGALLLTMPAFQLIMRKKVFPSKPVAADAYQMPTLSSIDVKLILGGILFGAGWGVGGMCPGPAIANLAAFPLNPIYQSFMLAMIGGMWLAGTSQAQGLFEKQAQA</sequence>
<keyword evidence="5 8" id="KW-0812">Transmembrane</keyword>
<dbReference type="PANTHER" id="PTHR30574">
    <property type="entry name" value="INNER MEMBRANE PROTEIN YEDE"/>
    <property type="match status" value="1"/>
</dbReference>
<keyword evidence="3" id="KW-1003">Cell membrane</keyword>
<dbReference type="Pfam" id="PF04143">
    <property type="entry name" value="Sulf_transp"/>
    <property type="match status" value="1"/>
</dbReference>
<feature type="transmembrane region" description="Helical" evidence="8">
    <location>
        <begin position="118"/>
        <end position="142"/>
    </location>
</feature>